<dbReference type="GeneID" id="54302864"/>
<reference evidence="3" key="1">
    <citation type="journal article" date="2020" name="Stud. Mycol.">
        <title>101 Dothideomycetes genomes: a test case for predicting lifestyles and emergence of pathogens.</title>
        <authorList>
            <person name="Haridas S."/>
            <person name="Albert R."/>
            <person name="Binder M."/>
            <person name="Bloem J."/>
            <person name="Labutti K."/>
            <person name="Salamov A."/>
            <person name="Andreopoulos B."/>
            <person name="Baker S."/>
            <person name="Barry K."/>
            <person name="Bills G."/>
            <person name="Bluhm B."/>
            <person name="Cannon C."/>
            <person name="Castanera R."/>
            <person name="Culley D."/>
            <person name="Daum C."/>
            <person name="Ezra D."/>
            <person name="Gonzalez J."/>
            <person name="Henrissat B."/>
            <person name="Kuo A."/>
            <person name="Liang C."/>
            <person name="Lipzen A."/>
            <person name="Lutzoni F."/>
            <person name="Magnuson J."/>
            <person name="Mondo S."/>
            <person name="Nolan M."/>
            <person name="Ohm R."/>
            <person name="Pangilinan J."/>
            <person name="Park H.-J."/>
            <person name="Ramirez L."/>
            <person name="Alfaro M."/>
            <person name="Sun H."/>
            <person name="Tritt A."/>
            <person name="Yoshinaga Y."/>
            <person name="Zwiers L.-H."/>
            <person name="Turgeon B."/>
            <person name="Goodwin S."/>
            <person name="Spatafora J."/>
            <person name="Crous P."/>
            <person name="Grigoriev I."/>
        </authorList>
    </citation>
    <scope>NUCLEOTIDE SEQUENCE</scope>
    <source>
        <strain evidence="3">CBS 121167</strain>
    </source>
</reference>
<protein>
    <submittedName>
        <fullName evidence="3">Uncharacterized protein</fullName>
    </submittedName>
</protein>
<dbReference type="EMBL" id="ML995503">
    <property type="protein sequence ID" value="KAF2137368.1"/>
    <property type="molecule type" value="Genomic_DNA"/>
</dbReference>
<evidence type="ECO:0000256" key="2">
    <source>
        <dbReference type="SAM" id="SignalP"/>
    </source>
</evidence>
<gene>
    <name evidence="3" type="ORF">K452DRAFT_341097</name>
</gene>
<accession>A0A6A6B1B1</accession>
<organism evidence="3 4">
    <name type="scientific">Aplosporella prunicola CBS 121167</name>
    <dbReference type="NCBI Taxonomy" id="1176127"/>
    <lineage>
        <taxon>Eukaryota</taxon>
        <taxon>Fungi</taxon>
        <taxon>Dikarya</taxon>
        <taxon>Ascomycota</taxon>
        <taxon>Pezizomycotina</taxon>
        <taxon>Dothideomycetes</taxon>
        <taxon>Dothideomycetes incertae sedis</taxon>
        <taxon>Botryosphaeriales</taxon>
        <taxon>Aplosporellaceae</taxon>
        <taxon>Aplosporella</taxon>
    </lineage>
</organism>
<keyword evidence="2" id="KW-0732">Signal</keyword>
<dbReference type="Proteomes" id="UP000799438">
    <property type="component" value="Unassembled WGS sequence"/>
</dbReference>
<evidence type="ECO:0000313" key="4">
    <source>
        <dbReference type="Proteomes" id="UP000799438"/>
    </source>
</evidence>
<keyword evidence="4" id="KW-1185">Reference proteome</keyword>
<feature type="chain" id="PRO_5025448065" evidence="2">
    <location>
        <begin position="23"/>
        <end position="372"/>
    </location>
</feature>
<feature type="region of interest" description="Disordered" evidence="1">
    <location>
        <begin position="222"/>
        <end position="266"/>
    </location>
</feature>
<dbReference type="RefSeq" id="XP_033393086.1">
    <property type="nucleotide sequence ID" value="XM_033545358.1"/>
</dbReference>
<name>A0A6A6B1B1_9PEZI</name>
<sequence>MRGPLTQLLLLGSALFATTALAQHPTGSSLRDQVHQDDEFKCLLWKPERAGDAEDAKQQCRNACGTKIASEISKGGASRAVSCIGFNVKFEKQPGFDRLAGTGNCTCQNSFIEWAGENVIKALPAVAEIGCELLTTSATAILDIGSLFIPGAGEAVDGGKIAITEVAKSLKYAYGNTDKAFNAFNDWMNPCGDTSAVPADMQKVFDIVNNWPDKILPEGFKPNGKWKKGGGKRDVLEAAEPGPETEEVEEGVGKQEVTGEQEEAEKAKRNDFTDAMGLVNEKEDDVLHDWFKRDVKDSFAAIGKAEDKVWDKIFHRRDEADPSEVINKADEVAWDKLFGKRDGRPIWDDFGDGMETNVEHLKEDFKGKWFKA</sequence>
<feature type="signal peptide" evidence="2">
    <location>
        <begin position="1"/>
        <end position="22"/>
    </location>
</feature>
<dbReference type="AlphaFoldDB" id="A0A6A6B1B1"/>
<evidence type="ECO:0000256" key="1">
    <source>
        <dbReference type="SAM" id="MobiDB-lite"/>
    </source>
</evidence>
<proteinExistence type="predicted"/>
<evidence type="ECO:0000313" key="3">
    <source>
        <dbReference type="EMBL" id="KAF2137368.1"/>
    </source>
</evidence>
<dbReference type="OrthoDB" id="3944675at2759"/>